<comment type="caution">
    <text evidence="2">The sequence shown here is derived from an EMBL/GenBank/DDBJ whole genome shotgun (WGS) entry which is preliminary data.</text>
</comment>
<dbReference type="GO" id="GO:0003677">
    <property type="term" value="F:DNA binding"/>
    <property type="evidence" value="ECO:0007669"/>
    <property type="project" value="InterPro"/>
</dbReference>
<reference evidence="2" key="1">
    <citation type="journal article" date="2015" name="Nature">
        <title>Complex archaea that bridge the gap between prokaryotes and eukaryotes.</title>
        <authorList>
            <person name="Spang A."/>
            <person name="Saw J.H."/>
            <person name="Jorgensen S.L."/>
            <person name="Zaremba-Niedzwiedzka K."/>
            <person name="Martijn J."/>
            <person name="Lind A.E."/>
            <person name="van Eijk R."/>
            <person name="Schleper C."/>
            <person name="Guy L."/>
            <person name="Ettema T.J."/>
        </authorList>
    </citation>
    <scope>NUCLEOTIDE SEQUENCE</scope>
</reference>
<gene>
    <name evidence="2" type="ORF">LCGC14_1995730</name>
</gene>
<dbReference type="EMBL" id="LAZR01022590">
    <property type="protein sequence ID" value="KKL81344.1"/>
    <property type="molecule type" value="Genomic_DNA"/>
</dbReference>
<dbReference type="InterPro" id="IPR003611">
    <property type="entry name" value="NUMOD3"/>
</dbReference>
<dbReference type="Pfam" id="PF07460">
    <property type="entry name" value="NUMOD3"/>
    <property type="match status" value="2"/>
</dbReference>
<dbReference type="SMART" id="SM00496">
    <property type="entry name" value="IENR2"/>
    <property type="match status" value="4"/>
</dbReference>
<sequence length="207" mass="24486">MDFECITCEKICKNKAGLVNHRRWHDLPENEEYQKKFKKNISNIHKGKTISEEHKRAIIKAQKGRKLTDETKKKIGDKNRGNHHTDETKRIIGDKNRNRIFTEKSKKKMSEAHKKDNNPAWKGDNVGYFGLHAWIRNNKLKPEFCEICGKQGKLELSNITGNLIRDVNNFQWIHRSCHKKYDQSIKKHIYKKLDNNYISLDIFTEVN</sequence>
<dbReference type="AlphaFoldDB" id="A0A0F9F4L4"/>
<dbReference type="PROSITE" id="PS00028">
    <property type="entry name" value="ZINC_FINGER_C2H2_1"/>
    <property type="match status" value="1"/>
</dbReference>
<proteinExistence type="predicted"/>
<feature type="domain" description="C2H2-type" evidence="1">
    <location>
        <begin position="3"/>
        <end position="30"/>
    </location>
</feature>
<evidence type="ECO:0000259" key="1">
    <source>
        <dbReference type="PROSITE" id="PS50157"/>
    </source>
</evidence>
<name>A0A0F9F4L4_9ZZZZ</name>
<protein>
    <recommendedName>
        <fullName evidence="1">C2H2-type domain-containing protein</fullName>
    </recommendedName>
</protein>
<evidence type="ECO:0000313" key="2">
    <source>
        <dbReference type="EMBL" id="KKL81344.1"/>
    </source>
</evidence>
<organism evidence="2">
    <name type="scientific">marine sediment metagenome</name>
    <dbReference type="NCBI Taxonomy" id="412755"/>
    <lineage>
        <taxon>unclassified sequences</taxon>
        <taxon>metagenomes</taxon>
        <taxon>ecological metagenomes</taxon>
    </lineage>
</organism>
<accession>A0A0F9F4L4</accession>
<dbReference type="InterPro" id="IPR013087">
    <property type="entry name" value="Znf_C2H2_type"/>
</dbReference>
<dbReference type="PROSITE" id="PS50157">
    <property type="entry name" value="ZINC_FINGER_C2H2_2"/>
    <property type="match status" value="1"/>
</dbReference>